<reference evidence="1" key="1">
    <citation type="journal article" date="2022" name="Genome Biol. Evol.">
        <title>A New Gene Family Diagnostic for Intracellular Biomineralization of Amorphous Ca Carbonates by Cyanobacteria.</title>
        <authorList>
            <person name="Benzerara K."/>
            <person name="Duprat E."/>
            <person name="Bitard-Feildel T."/>
            <person name="Caumes G."/>
            <person name="Cassier-Chauvat C."/>
            <person name="Chauvat F."/>
            <person name="Dezi M."/>
            <person name="Diop S.I."/>
            <person name="Gaschignard G."/>
            <person name="Gorgen S."/>
            <person name="Gugger M."/>
            <person name="Lopez-Garcia P."/>
            <person name="Millet M."/>
            <person name="Skouri-Panet F."/>
            <person name="Moreira D."/>
            <person name="Callebaut I."/>
        </authorList>
    </citation>
    <scope>NUCLEOTIDE SEQUENCE</scope>
    <source>
        <strain evidence="1">G9</strain>
    </source>
</reference>
<dbReference type="EMBL" id="JAKKUT010000001">
    <property type="protein sequence ID" value="MDG2989326.1"/>
    <property type="molecule type" value="Genomic_DNA"/>
</dbReference>
<keyword evidence="1" id="KW-0396">Initiation factor</keyword>
<accession>A0ABT6ETQ4</accession>
<evidence type="ECO:0000313" key="2">
    <source>
        <dbReference type="Proteomes" id="UP001154265"/>
    </source>
</evidence>
<protein>
    <submittedName>
        <fullName evidence="1">Translation initiation factor IF-2</fullName>
    </submittedName>
</protein>
<evidence type="ECO:0000313" key="1">
    <source>
        <dbReference type="EMBL" id="MDG2989326.1"/>
    </source>
</evidence>
<keyword evidence="2" id="KW-1185">Reference proteome</keyword>
<reference evidence="1" key="2">
    <citation type="submission" date="2022-01" db="EMBL/GenBank/DDBJ databases">
        <authorList>
            <person name="Zivanovic Y."/>
            <person name="Moreira D."/>
            <person name="Lopez-Garcia P."/>
        </authorList>
    </citation>
    <scope>NUCLEOTIDE SEQUENCE</scope>
    <source>
        <strain evidence="1">G9</strain>
    </source>
</reference>
<dbReference type="Proteomes" id="UP001154265">
    <property type="component" value="Unassembled WGS sequence"/>
</dbReference>
<dbReference type="GO" id="GO:0003743">
    <property type="term" value="F:translation initiation factor activity"/>
    <property type="evidence" value="ECO:0007669"/>
    <property type="project" value="UniProtKB-KW"/>
</dbReference>
<organism evidence="1 2">
    <name type="scientific">Candidatus Synechococcus calcipolaris G9</name>
    <dbReference type="NCBI Taxonomy" id="1497997"/>
    <lineage>
        <taxon>Bacteria</taxon>
        <taxon>Bacillati</taxon>
        <taxon>Cyanobacteriota</taxon>
        <taxon>Cyanophyceae</taxon>
        <taxon>Synechococcales</taxon>
        <taxon>Synechococcaceae</taxon>
        <taxon>Synechococcus</taxon>
    </lineage>
</organism>
<keyword evidence="1" id="KW-0648">Protein biosynthesis</keyword>
<sequence>MGFVDLAIADLAADYAVPVEQVCQLCDRLGISYRSPQTRLALEDAKAIILILVESSPSRTQDHDPVNTRPQS</sequence>
<proteinExistence type="predicted"/>
<dbReference type="RefSeq" id="WP_277865254.1">
    <property type="nucleotide sequence ID" value="NZ_JAKKUT010000001.1"/>
</dbReference>
<gene>
    <name evidence="1" type="ORF">L3556_00040</name>
</gene>
<name>A0ABT6ETQ4_9SYNE</name>
<comment type="caution">
    <text evidence="1">The sequence shown here is derived from an EMBL/GenBank/DDBJ whole genome shotgun (WGS) entry which is preliminary data.</text>
</comment>